<gene>
    <name evidence="5" type="ORF">LYSBPC_27830</name>
</gene>
<dbReference type="Proteomes" id="UP001065593">
    <property type="component" value="Unassembled WGS sequence"/>
</dbReference>
<dbReference type="EMBL" id="BRZA01000003">
    <property type="protein sequence ID" value="GLC89656.1"/>
    <property type="molecule type" value="Genomic_DNA"/>
</dbReference>
<dbReference type="Pfam" id="PF01547">
    <property type="entry name" value="SBP_bac_1"/>
    <property type="match status" value="1"/>
</dbReference>
<dbReference type="CDD" id="cd14748">
    <property type="entry name" value="PBP2_UgpB"/>
    <property type="match status" value="1"/>
</dbReference>
<keyword evidence="4" id="KW-0812">Transmembrane</keyword>
<evidence type="ECO:0000313" key="5">
    <source>
        <dbReference type="EMBL" id="GLC89656.1"/>
    </source>
</evidence>
<evidence type="ECO:0000313" key="6">
    <source>
        <dbReference type="Proteomes" id="UP001065593"/>
    </source>
</evidence>
<organism evidence="5 6">
    <name type="scientific">Lysinibacillus piscis</name>
    <dbReference type="NCBI Taxonomy" id="2518931"/>
    <lineage>
        <taxon>Bacteria</taxon>
        <taxon>Bacillati</taxon>
        <taxon>Bacillota</taxon>
        <taxon>Bacilli</taxon>
        <taxon>Bacillales</taxon>
        <taxon>Bacillaceae</taxon>
        <taxon>Lysinibacillus</taxon>
    </lineage>
</organism>
<dbReference type="Gene3D" id="3.40.190.10">
    <property type="entry name" value="Periplasmic binding protein-like II"/>
    <property type="match status" value="1"/>
</dbReference>
<keyword evidence="4" id="KW-1133">Transmembrane helix</keyword>
<reference evidence="5" key="1">
    <citation type="submission" date="2022-08" db="EMBL/GenBank/DDBJ databases">
        <title>Draft genome sequence of Lysinibacillus sp. strain KH24.</title>
        <authorList>
            <person name="Kanbe H."/>
            <person name="Itoh H."/>
        </authorList>
    </citation>
    <scope>NUCLEOTIDE SEQUENCE</scope>
    <source>
        <strain evidence="5">KH24</strain>
    </source>
</reference>
<dbReference type="SUPFAM" id="SSF53850">
    <property type="entry name" value="Periplasmic binding protein-like II"/>
    <property type="match status" value="1"/>
</dbReference>
<name>A0ABQ5NMQ5_9BACI</name>
<protein>
    <submittedName>
        <fullName evidence="5">Sugar ABC transporter substrate-binding protein</fullName>
    </submittedName>
</protein>
<dbReference type="PANTHER" id="PTHR30061">
    <property type="entry name" value="MALTOSE-BINDING PERIPLASMIC PROTEIN"/>
    <property type="match status" value="1"/>
</dbReference>
<dbReference type="PANTHER" id="PTHR30061:SF50">
    <property type="entry name" value="MALTOSE_MALTODEXTRIN-BINDING PERIPLASMIC PROTEIN"/>
    <property type="match status" value="1"/>
</dbReference>
<evidence type="ECO:0000256" key="4">
    <source>
        <dbReference type="SAM" id="Phobius"/>
    </source>
</evidence>
<feature type="transmembrane region" description="Helical" evidence="4">
    <location>
        <begin position="5"/>
        <end position="24"/>
    </location>
</feature>
<dbReference type="InterPro" id="IPR006059">
    <property type="entry name" value="SBP"/>
</dbReference>
<comment type="similarity">
    <text evidence="1">Belongs to the bacterial solute-binding protein 1 family.</text>
</comment>
<evidence type="ECO:0000256" key="1">
    <source>
        <dbReference type="ARBA" id="ARBA00008520"/>
    </source>
</evidence>
<keyword evidence="3" id="KW-0732">Signal</keyword>
<proteinExistence type="inferred from homology"/>
<keyword evidence="4" id="KW-0472">Membrane</keyword>
<comment type="caution">
    <text evidence="5">The sequence shown here is derived from an EMBL/GenBank/DDBJ whole genome shotgun (WGS) entry which is preliminary data.</text>
</comment>
<sequence length="441" mass="49968">MKKWWLIGGIFIILLVLAGFWYWLAHPDKTEVKESKKLTEIRFWRNYGNDLENAAFADLVQAFEKEHPTIKVKMRSIPYSDYEILVRTEFAVGNPPDVLMIDSPNLALYADTGALQPLDDFIEENLEDDFAASTIASMKYKQQHYLMPMIESGIALFYNIKLFEAADLPLPSPNVNKPLTWSEVKEMAHKIHALDNNVSGIDPAQGFPSGEAAAYFKMPLLWQFGAEILSPDGSQAEGYLNTEEAIAALDFYQSLYTEGLAKRETTGGGDPFAENLLGLTVLGSWAVADYQNHHNLQLGVDFGVAALPKEQKQAVPNGSWSMAMATKSRHQEEAWAFIEFMTNYENVKYYVEQTHDIPARFSVVDNVPELSQYPMNIFVEQGRYYAKNRPITPVYPVVSDVIRTLFEEVGIGDVNTREAVERATKTIDRALQQRQIEEKER</sequence>
<evidence type="ECO:0000256" key="2">
    <source>
        <dbReference type="ARBA" id="ARBA00022448"/>
    </source>
</evidence>
<accession>A0ABQ5NMQ5</accession>
<evidence type="ECO:0000256" key="3">
    <source>
        <dbReference type="ARBA" id="ARBA00022729"/>
    </source>
</evidence>
<keyword evidence="2" id="KW-0813">Transport</keyword>
<keyword evidence="6" id="KW-1185">Reference proteome</keyword>
<dbReference type="RefSeq" id="WP_264989484.1">
    <property type="nucleotide sequence ID" value="NZ_BRZA01000003.1"/>
</dbReference>